<keyword evidence="3" id="KW-0050">Antiport</keyword>
<feature type="transmembrane region" description="Helical" evidence="10">
    <location>
        <begin position="854"/>
        <end position="876"/>
    </location>
</feature>
<evidence type="ECO:0000259" key="14">
    <source>
        <dbReference type="Pfam" id="PF13244"/>
    </source>
</evidence>
<comment type="subcellular location">
    <subcellularLocation>
        <location evidence="1">Cell membrane</location>
        <topology evidence="1">Multi-pass membrane protein</topology>
    </subcellularLocation>
    <subcellularLocation>
        <location evidence="9">Membrane</location>
        <topology evidence="9">Multi-pass membrane protein</topology>
    </subcellularLocation>
</comment>
<dbReference type="InterPro" id="IPR001750">
    <property type="entry name" value="ND/Mrp_TM"/>
</dbReference>
<feature type="transmembrane region" description="Helical" evidence="10">
    <location>
        <begin position="795"/>
        <end position="817"/>
    </location>
</feature>
<feature type="transmembrane region" description="Helical" evidence="10">
    <location>
        <begin position="195"/>
        <end position="214"/>
    </location>
</feature>
<organism evidence="16 17">
    <name type="scientific">Corynebacterium stationis</name>
    <dbReference type="NCBI Taxonomy" id="1705"/>
    <lineage>
        <taxon>Bacteria</taxon>
        <taxon>Bacillati</taxon>
        <taxon>Actinomycetota</taxon>
        <taxon>Actinomycetes</taxon>
        <taxon>Mycobacteriales</taxon>
        <taxon>Corynebacteriaceae</taxon>
        <taxon>Corynebacterium</taxon>
    </lineage>
</organism>
<feature type="domain" description="MrpA C-terminal/MbhD" evidence="14">
    <location>
        <begin position="616"/>
        <end position="679"/>
    </location>
</feature>
<dbReference type="InterPro" id="IPR007182">
    <property type="entry name" value="MnhB"/>
</dbReference>
<feature type="transmembrane region" description="Helical" evidence="10">
    <location>
        <begin position="502"/>
        <end position="526"/>
    </location>
</feature>
<feature type="transmembrane region" description="Helical" evidence="10">
    <location>
        <begin position="823"/>
        <end position="842"/>
    </location>
</feature>
<feature type="transmembrane region" description="Helical" evidence="10">
    <location>
        <begin position="103"/>
        <end position="119"/>
    </location>
</feature>
<evidence type="ECO:0000259" key="13">
    <source>
        <dbReference type="Pfam" id="PF04039"/>
    </source>
</evidence>
<feature type="domain" description="MrpA C-terminal/MbhE" evidence="15">
    <location>
        <begin position="694"/>
        <end position="775"/>
    </location>
</feature>
<keyword evidence="2" id="KW-0813">Transport</keyword>
<dbReference type="GO" id="GO:0006811">
    <property type="term" value="P:monoatomic ion transport"/>
    <property type="evidence" value="ECO:0007669"/>
    <property type="project" value="UniProtKB-KW"/>
</dbReference>
<dbReference type="InterPro" id="IPR050616">
    <property type="entry name" value="CPA3_Na-H_Antiporter_A"/>
</dbReference>
<evidence type="ECO:0000313" key="17">
    <source>
        <dbReference type="Proteomes" id="UP000076947"/>
    </source>
</evidence>
<feature type="transmembrane region" description="Helical" evidence="10">
    <location>
        <begin position="261"/>
        <end position="278"/>
    </location>
</feature>
<gene>
    <name evidence="16" type="ORF">AYJ05_07350</name>
</gene>
<dbReference type="OrthoDB" id="9811798at2"/>
<evidence type="ECO:0000259" key="11">
    <source>
        <dbReference type="Pfam" id="PF00361"/>
    </source>
</evidence>
<feature type="domain" description="NADH:quinone oxidoreductase/Mrp antiporter transmembrane" evidence="11">
    <location>
        <begin position="121"/>
        <end position="399"/>
    </location>
</feature>
<evidence type="ECO:0000256" key="3">
    <source>
        <dbReference type="ARBA" id="ARBA00022449"/>
    </source>
</evidence>
<evidence type="ECO:0000256" key="1">
    <source>
        <dbReference type="ARBA" id="ARBA00004651"/>
    </source>
</evidence>
<feature type="transmembrane region" description="Helical" evidence="10">
    <location>
        <begin position="73"/>
        <end position="91"/>
    </location>
</feature>
<keyword evidence="17" id="KW-1185">Reference proteome</keyword>
<dbReference type="Proteomes" id="UP000076947">
    <property type="component" value="Unassembled WGS sequence"/>
</dbReference>
<dbReference type="InterPro" id="IPR001516">
    <property type="entry name" value="Proton_antipo_N"/>
</dbReference>
<dbReference type="InterPro" id="IPR025383">
    <property type="entry name" value="MrpA_C/MbhD"/>
</dbReference>
<name>A0A177I8T4_9CORY</name>
<feature type="transmembrane region" description="Helical" evidence="10">
    <location>
        <begin position="657"/>
        <end position="678"/>
    </location>
</feature>
<dbReference type="STRING" id="1705.CA21670_04475"/>
<dbReference type="InterPro" id="IPR046806">
    <property type="entry name" value="MrpA_C/MbhE"/>
</dbReference>
<dbReference type="NCBIfam" id="NF009290">
    <property type="entry name" value="PRK12650.1"/>
    <property type="match status" value="1"/>
</dbReference>
<dbReference type="Pfam" id="PF04039">
    <property type="entry name" value="MnhB"/>
    <property type="match status" value="1"/>
</dbReference>
<evidence type="ECO:0000256" key="4">
    <source>
        <dbReference type="ARBA" id="ARBA00022475"/>
    </source>
</evidence>
<feature type="transmembrane region" description="Helical" evidence="10">
    <location>
        <begin position="226"/>
        <end position="249"/>
    </location>
</feature>
<evidence type="ECO:0000256" key="9">
    <source>
        <dbReference type="RuleBase" id="RU000320"/>
    </source>
</evidence>
<feature type="transmembrane region" description="Helical" evidence="10">
    <location>
        <begin position="359"/>
        <end position="382"/>
    </location>
</feature>
<evidence type="ECO:0000256" key="5">
    <source>
        <dbReference type="ARBA" id="ARBA00022692"/>
    </source>
</evidence>
<feature type="transmembrane region" description="Helical" evidence="10">
    <location>
        <begin position="896"/>
        <end position="918"/>
    </location>
</feature>
<dbReference type="Pfam" id="PF00662">
    <property type="entry name" value="Proton_antipo_N"/>
    <property type="match status" value="1"/>
</dbReference>
<reference evidence="17" key="1">
    <citation type="submission" date="2016-02" db="EMBL/GenBank/DDBJ databases">
        <authorList>
            <person name="Kaur G."/>
            <person name="Nair G.R."/>
            <person name="Mayilraj S."/>
        </authorList>
    </citation>
    <scope>NUCLEOTIDE SEQUENCE [LARGE SCALE GENOMIC DNA]</scope>
    <source>
        <strain evidence="17">GA-15</strain>
    </source>
</reference>
<evidence type="ECO:0000313" key="16">
    <source>
        <dbReference type="EMBL" id="OAH25036.1"/>
    </source>
</evidence>
<keyword evidence="6 10" id="KW-1133">Transmembrane helix</keyword>
<dbReference type="EMBL" id="LSTQ01000026">
    <property type="protein sequence ID" value="OAH25036.1"/>
    <property type="molecule type" value="Genomic_DNA"/>
</dbReference>
<keyword evidence="7" id="KW-0406">Ion transport</keyword>
<evidence type="ECO:0000259" key="12">
    <source>
        <dbReference type="Pfam" id="PF00662"/>
    </source>
</evidence>
<feature type="transmembrane region" description="Helical" evidence="10">
    <location>
        <begin position="690"/>
        <end position="711"/>
    </location>
</feature>
<feature type="domain" description="Na+/H+ antiporter MnhB subunit-related protein" evidence="13">
    <location>
        <begin position="797"/>
        <end position="912"/>
    </location>
</feature>
<dbReference type="PANTHER" id="PTHR43373">
    <property type="entry name" value="NA(+)/H(+) ANTIPORTER SUBUNIT"/>
    <property type="match status" value="1"/>
</dbReference>
<feature type="transmembrane region" description="Helical" evidence="10">
    <location>
        <begin position="633"/>
        <end position="651"/>
    </location>
</feature>
<evidence type="ECO:0000259" key="15">
    <source>
        <dbReference type="Pfam" id="PF20501"/>
    </source>
</evidence>
<keyword evidence="8 10" id="KW-0472">Membrane</keyword>
<comment type="caution">
    <text evidence="16">The sequence shown here is derived from an EMBL/GenBank/DDBJ whole genome shotgun (WGS) entry which is preliminary data.</text>
</comment>
<dbReference type="Pfam" id="PF20501">
    <property type="entry name" value="MbhE"/>
    <property type="match status" value="1"/>
</dbReference>
<feature type="transmembrane region" description="Helical" evidence="10">
    <location>
        <begin position="608"/>
        <end position="626"/>
    </location>
</feature>
<keyword evidence="5 9" id="KW-0812">Transmembrane</keyword>
<evidence type="ECO:0000256" key="2">
    <source>
        <dbReference type="ARBA" id="ARBA00022448"/>
    </source>
</evidence>
<evidence type="ECO:0000256" key="10">
    <source>
        <dbReference type="SAM" id="Phobius"/>
    </source>
</evidence>
<evidence type="ECO:0000256" key="7">
    <source>
        <dbReference type="ARBA" id="ARBA00023065"/>
    </source>
</evidence>
<feature type="transmembrane region" description="Helical" evidence="10">
    <location>
        <begin position="461"/>
        <end position="482"/>
    </location>
</feature>
<evidence type="ECO:0000256" key="8">
    <source>
        <dbReference type="ARBA" id="ARBA00023136"/>
    </source>
</evidence>
<dbReference type="GO" id="GO:0005886">
    <property type="term" value="C:plasma membrane"/>
    <property type="evidence" value="ECO:0007669"/>
    <property type="project" value="UniProtKB-SubCell"/>
</dbReference>
<dbReference type="Pfam" id="PF13244">
    <property type="entry name" value="MbhD"/>
    <property type="match status" value="1"/>
</dbReference>
<dbReference type="PANTHER" id="PTHR43373:SF1">
    <property type="entry name" value="NA(+)_H(+) ANTIPORTER SUBUNIT A"/>
    <property type="match status" value="1"/>
</dbReference>
<feature type="domain" description="NADH-Ubiquinone oxidoreductase (complex I) chain 5 N-terminal" evidence="12">
    <location>
        <begin position="58"/>
        <end position="101"/>
    </location>
</feature>
<sequence>MLFYVLALLGLTVAAAPLASRLLGRDAGWLLSLPLLASAGMAASTYSTGQVHTESVRWMPTIDVNFSLRLDGLSLVFLMLVLVIGAGVLAYSTRYLHHKDTAFYFYICGFAASMAVVVTTDNLMVFYLAWELTTLCSYFLIANSGEKGHQPAIRTLLVTVLGGLFLLGATVIMAINAGTMSISEVIASPMWAENPALLATVAFLIAIAAFTKSAQFPFQAWLPDSMVAIAPVSAYLHAAAMVKAGIYLILRYSPLLHDVQLWNVMLVVCGGITALFGALTAIKCDDLKELLAYSTMSQLGLLVLTVGIGTDAAITAAIVHTIAHACFKAALFMSVGIIEHETGTRSYQKLRHTRIVKMPITTGIITIAGASMAGIPLLLGFVSKEGLITASLDSGLAEPFKILVTAVIVITSMFTFAYSFRYIIGARGATKHSIAEANYQAEEGSFEPEPVETITEARPTVWFVPGILALVTVVLGIVPSLLNWAVGQAAIATTTDAHEPHLSIWHGFNIPLALTGIIIAFGIILVNFNRELARAMTNFGAPISGLSAVEKIRTGIIDFGAKYATKPSGTTSMRRHLVVPLLMLILITFVGLFALRDLPEVHRETSTPTDWVFVLIIGIGVLASVMAKSRLTVVVVVSIAGFGVTLWFYALGAADVATTQLTVEILTVCVLVLVLHRLPDHFTPETRKFHWWSIVLSVAVGVSATLAVWGLTGRRDKSDAARLYLEQAPKDTGGSNIVNTILVDYRAFDTFGELTVLGMAGIAIAVLLAKFRLAPVRETLLDRKSPVFEAFENAVFLRATGRVIGPIIVALSVLLFFRGHYETGGGFVAALVGAGGMALMYLSAPTNDRAKIRWPYFTLIGSGVALASLTGLAGFAEGSFLTSLHVELFGTHQTSAMIFDLGVYLAVLGVIVAAFNLLGMPRKGDKEFHVLLDLASEQTLQRRGETDDHRALAAIANNKTKERSK</sequence>
<dbReference type="GO" id="GO:0015297">
    <property type="term" value="F:antiporter activity"/>
    <property type="evidence" value="ECO:0007669"/>
    <property type="project" value="UniProtKB-KW"/>
</dbReference>
<protein>
    <submittedName>
        <fullName evidence="16">Cation:proton antiporter</fullName>
    </submittedName>
</protein>
<dbReference type="Pfam" id="PF00361">
    <property type="entry name" value="Proton_antipo_M"/>
    <property type="match status" value="1"/>
</dbReference>
<keyword evidence="4" id="KW-1003">Cell membrane</keyword>
<feature type="transmembrane region" description="Helical" evidence="10">
    <location>
        <begin position="754"/>
        <end position="774"/>
    </location>
</feature>
<feature type="transmembrane region" description="Helical" evidence="10">
    <location>
        <begin position="155"/>
        <end position="175"/>
    </location>
</feature>
<dbReference type="RefSeq" id="WP_066840884.1">
    <property type="nucleotide sequence ID" value="NZ_LSTQ01000026.1"/>
</dbReference>
<dbReference type="AlphaFoldDB" id="A0A177I8T4"/>
<dbReference type="PRINTS" id="PR01434">
    <property type="entry name" value="NADHDHGNASE5"/>
</dbReference>
<proteinExistence type="predicted"/>
<feature type="transmembrane region" description="Helical" evidence="10">
    <location>
        <begin position="402"/>
        <end position="424"/>
    </location>
</feature>
<accession>A0A177I8T4</accession>
<feature type="transmembrane region" description="Helical" evidence="10">
    <location>
        <begin position="577"/>
        <end position="596"/>
    </location>
</feature>
<evidence type="ECO:0000256" key="6">
    <source>
        <dbReference type="ARBA" id="ARBA00022989"/>
    </source>
</evidence>